<proteinExistence type="predicted"/>
<dbReference type="AlphaFoldDB" id="Q6Z946"/>
<accession>Q6Z946</accession>
<dbReference type="EMBL" id="AP004746">
    <property type="protein sequence ID" value="BAD03400.1"/>
    <property type="molecule type" value="Genomic_DNA"/>
</dbReference>
<protein>
    <submittedName>
        <fullName evidence="1">Uncharacterized protein</fullName>
    </submittedName>
</protein>
<evidence type="ECO:0000313" key="1">
    <source>
        <dbReference type="EMBL" id="BAD03400.1"/>
    </source>
</evidence>
<dbReference type="Proteomes" id="UP000000763">
    <property type="component" value="Chromosome 8"/>
</dbReference>
<name>Q6Z946_ORYSJ</name>
<reference evidence="2" key="1">
    <citation type="journal article" date="2005" name="Nature">
        <title>The map-based sequence of the rice genome.</title>
        <authorList>
            <consortium name="International rice genome sequencing project (IRGSP)"/>
            <person name="Matsumoto T."/>
            <person name="Wu J."/>
            <person name="Kanamori H."/>
            <person name="Katayose Y."/>
            <person name="Fujisawa M."/>
            <person name="Namiki N."/>
            <person name="Mizuno H."/>
            <person name="Yamamoto K."/>
            <person name="Antonio B.A."/>
            <person name="Baba T."/>
            <person name="Sakata K."/>
            <person name="Nagamura Y."/>
            <person name="Aoki H."/>
            <person name="Arikawa K."/>
            <person name="Arita K."/>
            <person name="Bito T."/>
            <person name="Chiden Y."/>
            <person name="Fujitsuka N."/>
            <person name="Fukunaka R."/>
            <person name="Hamada M."/>
            <person name="Harada C."/>
            <person name="Hayashi A."/>
            <person name="Hijishita S."/>
            <person name="Honda M."/>
            <person name="Hosokawa S."/>
            <person name="Ichikawa Y."/>
            <person name="Idonuma A."/>
            <person name="Iijima M."/>
            <person name="Ikeda M."/>
            <person name="Ikeno M."/>
            <person name="Ito K."/>
            <person name="Ito S."/>
            <person name="Ito T."/>
            <person name="Ito Y."/>
            <person name="Ito Y."/>
            <person name="Iwabuchi A."/>
            <person name="Kamiya K."/>
            <person name="Karasawa W."/>
            <person name="Kurita K."/>
            <person name="Katagiri S."/>
            <person name="Kikuta A."/>
            <person name="Kobayashi H."/>
            <person name="Kobayashi N."/>
            <person name="Machita K."/>
            <person name="Maehara T."/>
            <person name="Masukawa M."/>
            <person name="Mizubayashi T."/>
            <person name="Mukai Y."/>
            <person name="Nagasaki H."/>
            <person name="Nagata Y."/>
            <person name="Naito S."/>
            <person name="Nakashima M."/>
            <person name="Nakama Y."/>
            <person name="Nakamichi Y."/>
            <person name="Nakamura M."/>
            <person name="Meguro A."/>
            <person name="Negishi M."/>
            <person name="Ohta I."/>
            <person name="Ohta T."/>
            <person name="Okamoto M."/>
            <person name="Ono N."/>
            <person name="Saji S."/>
            <person name="Sakaguchi M."/>
            <person name="Sakai K."/>
            <person name="Shibata M."/>
            <person name="Shimokawa T."/>
            <person name="Song J."/>
            <person name="Takazaki Y."/>
            <person name="Terasawa K."/>
            <person name="Tsugane M."/>
            <person name="Tsuji K."/>
            <person name="Ueda S."/>
            <person name="Waki K."/>
            <person name="Yamagata H."/>
            <person name="Yamamoto M."/>
            <person name="Yamamoto S."/>
            <person name="Yamane H."/>
            <person name="Yoshiki S."/>
            <person name="Yoshihara R."/>
            <person name="Yukawa K."/>
            <person name="Zhong H."/>
            <person name="Yano M."/>
            <person name="Yuan Q."/>
            <person name="Ouyang S."/>
            <person name="Liu J."/>
            <person name="Jones K.M."/>
            <person name="Gansberger K."/>
            <person name="Moffat K."/>
            <person name="Hill J."/>
            <person name="Bera J."/>
            <person name="Fadrosh D."/>
            <person name="Jin S."/>
            <person name="Johri S."/>
            <person name="Kim M."/>
            <person name="Overton L."/>
            <person name="Reardon M."/>
            <person name="Tsitrin T."/>
            <person name="Vuong H."/>
            <person name="Weaver B."/>
            <person name="Ciecko A."/>
            <person name="Tallon L."/>
            <person name="Jackson J."/>
            <person name="Pai G."/>
            <person name="Aken S.V."/>
            <person name="Utterback T."/>
            <person name="Reidmuller S."/>
            <person name="Feldblyum T."/>
            <person name="Hsiao J."/>
            <person name="Zismann V."/>
            <person name="Iobst S."/>
            <person name="de Vazeille A.R."/>
            <person name="Buell C.R."/>
            <person name="Ying K."/>
            <person name="Li Y."/>
            <person name="Lu T."/>
            <person name="Huang Y."/>
            <person name="Zhao Q."/>
            <person name="Feng Q."/>
            <person name="Zhang L."/>
            <person name="Zhu J."/>
            <person name="Weng Q."/>
            <person name="Mu J."/>
            <person name="Lu Y."/>
            <person name="Fan D."/>
            <person name="Liu Y."/>
            <person name="Guan J."/>
            <person name="Zhang Y."/>
            <person name="Yu S."/>
            <person name="Liu X."/>
            <person name="Zhang Y."/>
            <person name="Hong G."/>
            <person name="Han B."/>
            <person name="Choisne N."/>
            <person name="Demange N."/>
            <person name="Orjeda G."/>
            <person name="Samain S."/>
            <person name="Cattolico L."/>
            <person name="Pelletier E."/>
            <person name="Couloux A."/>
            <person name="Segurens B."/>
            <person name="Wincker P."/>
            <person name="D'Hont A."/>
            <person name="Scarpelli C."/>
            <person name="Weissenbach J."/>
            <person name="Salanoubat M."/>
            <person name="Quetier F."/>
            <person name="Yu Y."/>
            <person name="Kim H.R."/>
            <person name="Rambo T."/>
            <person name="Currie J."/>
            <person name="Collura K."/>
            <person name="Luo M."/>
            <person name="Yang T."/>
            <person name="Ammiraju J.S.S."/>
            <person name="Engler F."/>
            <person name="Soderlund C."/>
            <person name="Wing R.A."/>
            <person name="Palmer L.E."/>
            <person name="de la Bastide M."/>
            <person name="Spiegel L."/>
            <person name="Nascimento L."/>
            <person name="Zutavern T."/>
            <person name="O'Shaughnessy A."/>
            <person name="Dike S."/>
            <person name="Dedhia N."/>
            <person name="Preston R."/>
            <person name="Balija V."/>
            <person name="McCombie W.R."/>
            <person name="Chow T."/>
            <person name="Chen H."/>
            <person name="Chung M."/>
            <person name="Chen C."/>
            <person name="Shaw J."/>
            <person name="Wu H."/>
            <person name="Hsiao K."/>
            <person name="Chao Y."/>
            <person name="Chu M."/>
            <person name="Cheng C."/>
            <person name="Hour A."/>
            <person name="Lee P."/>
            <person name="Lin S."/>
            <person name="Lin Y."/>
            <person name="Liou J."/>
            <person name="Liu S."/>
            <person name="Hsing Y."/>
            <person name="Raghuvanshi S."/>
            <person name="Mohanty A."/>
            <person name="Bharti A.K."/>
            <person name="Gaur A."/>
            <person name="Gupta V."/>
            <person name="Kumar D."/>
            <person name="Ravi V."/>
            <person name="Vij S."/>
            <person name="Kapur A."/>
            <person name="Khurana P."/>
            <person name="Khurana P."/>
            <person name="Khurana J.P."/>
            <person name="Tyagi A.K."/>
            <person name="Gaikwad K."/>
            <person name="Singh A."/>
            <person name="Dalal V."/>
            <person name="Srivastava S."/>
            <person name="Dixit A."/>
            <person name="Pal A.K."/>
            <person name="Ghazi I.A."/>
            <person name="Yadav M."/>
            <person name="Pandit A."/>
            <person name="Bhargava A."/>
            <person name="Sureshbabu K."/>
            <person name="Batra K."/>
            <person name="Sharma T.R."/>
            <person name="Mohapatra T."/>
            <person name="Singh N.K."/>
            <person name="Messing J."/>
            <person name="Nelson A.B."/>
            <person name="Fuks G."/>
            <person name="Kavchok S."/>
            <person name="Keizer G."/>
            <person name="Linton E."/>
            <person name="Llaca V."/>
            <person name="Song R."/>
            <person name="Tanyolac B."/>
            <person name="Young S."/>
            <person name="Ho-Il K."/>
            <person name="Hahn J.H."/>
            <person name="Sangsakoo G."/>
            <person name="Vanavichit A."/>
            <person name="de Mattos Luiz.A.T."/>
            <person name="Zimmer P.D."/>
            <person name="Malone G."/>
            <person name="Dellagostin O."/>
            <person name="de Oliveira A.C."/>
            <person name="Bevan M."/>
            <person name="Bancroft I."/>
            <person name="Minx P."/>
            <person name="Cordum H."/>
            <person name="Wilson R."/>
            <person name="Cheng Z."/>
            <person name="Jin W."/>
            <person name="Jiang J."/>
            <person name="Leong S.A."/>
            <person name="Iwama H."/>
            <person name="Gojobori T."/>
            <person name="Itoh T."/>
            <person name="Niimura Y."/>
            <person name="Fujii Y."/>
            <person name="Habara T."/>
            <person name="Sakai H."/>
            <person name="Sato Y."/>
            <person name="Wilson G."/>
            <person name="Kumar K."/>
            <person name="McCouch S."/>
            <person name="Juretic N."/>
            <person name="Hoen D."/>
            <person name="Wright S."/>
            <person name="Bruskiewich R."/>
            <person name="Bureau T."/>
            <person name="Miyao A."/>
            <person name="Hirochika H."/>
            <person name="Nishikawa T."/>
            <person name="Kadowaki K."/>
            <person name="Sugiura M."/>
            <person name="Burr B."/>
            <person name="Sasaki T."/>
        </authorList>
    </citation>
    <scope>NUCLEOTIDE SEQUENCE [LARGE SCALE GENOMIC DNA]</scope>
    <source>
        <strain evidence="2">cv. Nipponbare</strain>
    </source>
</reference>
<evidence type="ECO:0000313" key="2">
    <source>
        <dbReference type="Proteomes" id="UP000000763"/>
    </source>
</evidence>
<organism evidence="1 2">
    <name type="scientific">Oryza sativa subsp. japonica</name>
    <name type="common">Rice</name>
    <dbReference type="NCBI Taxonomy" id="39947"/>
    <lineage>
        <taxon>Eukaryota</taxon>
        <taxon>Viridiplantae</taxon>
        <taxon>Streptophyta</taxon>
        <taxon>Embryophyta</taxon>
        <taxon>Tracheophyta</taxon>
        <taxon>Spermatophyta</taxon>
        <taxon>Magnoliopsida</taxon>
        <taxon>Liliopsida</taxon>
        <taxon>Poales</taxon>
        <taxon>Poaceae</taxon>
        <taxon>BOP clade</taxon>
        <taxon>Oryzoideae</taxon>
        <taxon>Oryzeae</taxon>
        <taxon>Oryzinae</taxon>
        <taxon>Oryza</taxon>
        <taxon>Oryza sativa</taxon>
    </lineage>
</organism>
<gene>
    <name evidence="1" type="primary">P0035F08.18</name>
</gene>
<sequence>MIRGFEERIYGAVKTDSHLGVPTVAGSPPSSPPPSTMSLPLAIPSVARDGVLFDVPLVALDLDSWLMAQLPLSVADNDALHAFLASCSRSLPPALLSLPPPPVPATVGVVPKRSKRIAAKLTLAGLSDTTSPAQHNFKRKIGLVPKKGPESTETAYNALFS</sequence>
<reference evidence="2" key="2">
    <citation type="journal article" date="2008" name="Nucleic Acids Res.">
        <title>The rice annotation project database (RAP-DB): 2008 update.</title>
        <authorList>
            <consortium name="The rice annotation project (RAP)"/>
        </authorList>
    </citation>
    <scope>GENOME REANNOTATION</scope>
    <source>
        <strain evidence="2">cv. Nipponbare</strain>
    </source>
</reference>